<dbReference type="PANTHER" id="PTHR43840">
    <property type="entry name" value="MITOCHONDRIAL METAL TRANSPORTER 1-RELATED"/>
    <property type="match status" value="1"/>
</dbReference>
<keyword evidence="2" id="KW-1185">Reference proteome</keyword>
<accession>A0A5S6Q3B7</accession>
<reference evidence="3" key="1">
    <citation type="submission" date="2019-12" db="UniProtKB">
        <authorList>
            <consortium name="WormBaseParasite"/>
        </authorList>
    </citation>
    <scope>IDENTIFICATION</scope>
</reference>
<dbReference type="GO" id="GO:0016020">
    <property type="term" value="C:membrane"/>
    <property type="evidence" value="ECO:0007669"/>
    <property type="project" value="TreeGrafter"/>
</dbReference>
<proteinExistence type="predicted"/>
<dbReference type="GO" id="GO:0008324">
    <property type="term" value="F:monoatomic cation transmembrane transporter activity"/>
    <property type="evidence" value="ECO:0007669"/>
    <property type="project" value="TreeGrafter"/>
</dbReference>
<name>A0A5S6Q3B7_TRIMR</name>
<dbReference type="Gene3D" id="3.30.70.1350">
    <property type="entry name" value="Cation efflux protein, cytoplasmic domain"/>
    <property type="match status" value="1"/>
</dbReference>
<evidence type="ECO:0000256" key="1">
    <source>
        <dbReference type="ARBA" id="ARBA00022448"/>
    </source>
</evidence>
<protein>
    <submittedName>
        <fullName evidence="3">Cation efflux protein cytoplasmic domain-containing protein</fullName>
    </submittedName>
</protein>
<dbReference type="InterPro" id="IPR036837">
    <property type="entry name" value="Cation_efflux_CTD_sf"/>
</dbReference>
<organism evidence="2 3">
    <name type="scientific">Trichuris muris</name>
    <name type="common">Mouse whipworm</name>
    <dbReference type="NCBI Taxonomy" id="70415"/>
    <lineage>
        <taxon>Eukaryota</taxon>
        <taxon>Metazoa</taxon>
        <taxon>Ecdysozoa</taxon>
        <taxon>Nematoda</taxon>
        <taxon>Enoplea</taxon>
        <taxon>Dorylaimia</taxon>
        <taxon>Trichinellida</taxon>
        <taxon>Trichuridae</taxon>
        <taxon>Trichuris</taxon>
    </lineage>
</organism>
<dbReference type="Proteomes" id="UP000046395">
    <property type="component" value="Unassembled WGS sequence"/>
</dbReference>
<dbReference type="AlphaFoldDB" id="A0A5S6Q3B7"/>
<keyword evidence="1" id="KW-0813">Transport</keyword>
<evidence type="ECO:0000313" key="3">
    <source>
        <dbReference type="WBParaSite" id="TMUE_0000001726.1"/>
    </source>
</evidence>
<dbReference type="InterPro" id="IPR050291">
    <property type="entry name" value="CDF_Transporter"/>
</dbReference>
<dbReference type="WBParaSite" id="TMUE_0000001726.1">
    <property type="protein sequence ID" value="TMUE_0000001726.1"/>
    <property type="gene ID" value="WBGene00297605"/>
</dbReference>
<dbReference type="PANTHER" id="PTHR43840:SF13">
    <property type="entry name" value="CATION EFFLUX PROTEIN CYTOPLASMIC DOMAIN-CONTAINING PROTEIN"/>
    <property type="match status" value="1"/>
</dbReference>
<sequence>MGSLSGRAEPASKAISCTPQMFRDLISSYERKFDEVRNELLCSWVSTGIEQISIISGKAASPVIVSRIIKVCLDHRPCSSSLDANASLKQAHDISEPLQLKIERLPFVERSFVHVDYECCH</sequence>
<evidence type="ECO:0000313" key="2">
    <source>
        <dbReference type="Proteomes" id="UP000046395"/>
    </source>
</evidence>
<dbReference type="STRING" id="70415.A0A5S6Q3B7"/>